<dbReference type="SUPFAM" id="SSF49785">
    <property type="entry name" value="Galactose-binding domain-like"/>
    <property type="match status" value="1"/>
</dbReference>
<dbReference type="InterPro" id="IPR039131">
    <property type="entry name" value="NDUFAF1"/>
</dbReference>
<accession>A0A6A6PB32</accession>
<keyword evidence="2" id="KW-0472">Membrane</keyword>
<keyword evidence="5" id="KW-1185">Reference proteome</keyword>
<dbReference type="AlphaFoldDB" id="A0A6A6PB32"/>
<protein>
    <submittedName>
        <fullName evidence="4">Complex I intermediate-associated protein 30-domain-containing protein</fullName>
    </submittedName>
</protein>
<dbReference type="OrthoDB" id="426386at2759"/>
<dbReference type="PANTHER" id="PTHR13194">
    <property type="entry name" value="COMPLEX I INTERMEDIATE-ASSOCIATED PROTEIN 30"/>
    <property type="match status" value="1"/>
</dbReference>
<dbReference type="EMBL" id="MU001672">
    <property type="protein sequence ID" value="KAF2461146.1"/>
    <property type="molecule type" value="Genomic_DNA"/>
</dbReference>
<dbReference type="GO" id="GO:0010257">
    <property type="term" value="P:NADH dehydrogenase complex assembly"/>
    <property type="evidence" value="ECO:0007669"/>
    <property type="project" value="TreeGrafter"/>
</dbReference>
<organism evidence="4 5">
    <name type="scientific">Lineolata rhizophorae</name>
    <dbReference type="NCBI Taxonomy" id="578093"/>
    <lineage>
        <taxon>Eukaryota</taxon>
        <taxon>Fungi</taxon>
        <taxon>Dikarya</taxon>
        <taxon>Ascomycota</taxon>
        <taxon>Pezizomycotina</taxon>
        <taxon>Dothideomycetes</taxon>
        <taxon>Dothideomycetes incertae sedis</taxon>
        <taxon>Lineolatales</taxon>
        <taxon>Lineolataceae</taxon>
        <taxon>Lineolata</taxon>
    </lineage>
</organism>
<comment type="similarity">
    <text evidence="1">Belongs to the CIA30 family.</text>
</comment>
<evidence type="ECO:0000313" key="5">
    <source>
        <dbReference type="Proteomes" id="UP000799766"/>
    </source>
</evidence>
<gene>
    <name evidence="4" type="ORF">BDY21DRAFT_140009</name>
</gene>
<feature type="transmembrane region" description="Helical" evidence="2">
    <location>
        <begin position="245"/>
        <end position="263"/>
    </location>
</feature>
<dbReference type="Pfam" id="PF08547">
    <property type="entry name" value="CIA30"/>
    <property type="match status" value="1"/>
</dbReference>
<dbReference type="InterPro" id="IPR013857">
    <property type="entry name" value="NADH-UbQ_OxRdtase-assoc_prot30"/>
</dbReference>
<dbReference type="Proteomes" id="UP000799766">
    <property type="component" value="Unassembled WGS sequence"/>
</dbReference>
<evidence type="ECO:0000313" key="4">
    <source>
        <dbReference type="EMBL" id="KAF2461146.1"/>
    </source>
</evidence>
<proteinExistence type="inferred from homology"/>
<evidence type="ECO:0000256" key="2">
    <source>
        <dbReference type="SAM" id="Phobius"/>
    </source>
</evidence>
<dbReference type="GO" id="GO:0051082">
    <property type="term" value="F:unfolded protein binding"/>
    <property type="evidence" value="ECO:0007669"/>
    <property type="project" value="TreeGrafter"/>
</dbReference>
<feature type="domain" description="NADH:ubiquinone oxidoreductase intermediate-associated protein 30" evidence="3">
    <location>
        <begin position="14"/>
        <end position="183"/>
    </location>
</feature>
<evidence type="ECO:0000259" key="3">
    <source>
        <dbReference type="Pfam" id="PF08547"/>
    </source>
</evidence>
<sequence length="264" mass="29716">MKRKLFLFGGDKPWDSSEWTASDDRVRGGKSQSYLDCSSSCSTAKFHGTLDIATLGGAGFASQRTAGNDRNWDLSDYDGIEIKVAEADTKRYTFIVKDTLLPRNPDNGREQATISWEYDFCVSPSELERGSVATFWIPWSALKPTYRGKEKKHADKLKTAEVKRFSIMNRSFFGDQEGEFSLSLQSISAVFKCESEDDVTSETQTLATDLAEAEKGWASEKEKAMLELNSQANGEHVGRPRYMDVGVTLWWVIFWGAVVILLWK</sequence>
<dbReference type="InterPro" id="IPR008979">
    <property type="entry name" value="Galactose-bd-like_sf"/>
</dbReference>
<keyword evidence="2" id="KW-0812">Transmembrane</keyword>
<keyword evidence="2" id="KW-1133">Transmembrane helix</keyword>
<name>A0A6A6PB32_9PEZI</name>
<dbReference type="PANTHER" id="PTHR13194:SF19">
    <property type="entry name" value="NAD(P)-BINDING ROSSMANN-FOLD SUPERFAMILY PROTEIN"/>
    <property type="match status" value="1"/>
</dbReference>
<reference evidence="4" key="1">
    <citation type="journal article" date="2020" name="Stud. Mycol.">
        <title>101 Dothideomycetes genomes: a test case for predicting lifestyles and emergence of pathogens.</title>
        <authorList>
            <person name="Haridas S."/>
            <person name="Albert R."/>
            <person name="Binder M."/>
            <person name="Bloem J."/>
            <person name="Labutti K."/>
            <person name="Salamov A."/>
            <person name="Andreopoulos B."/>
            <person name="Baker S."/>
            <person name="Barry K."/>
            <person name="Bills G."/>
            <person name="Bluhm B."/>
            <person name="Cannon C."/>
            <person name="Castanera R."/>
            <person name="Culley D."/>
            <person name="Daum C."/>
            <person name="Ezra D."/>
            <person name="Gonzalez J."/>
            <person name="Henrissat B."/>
            <person name="Kuo A."/>
            <person name="Liang C."/>
            <person name="Lipzen A."/>
            <person name="Lutzoni F."/>
            <person name="Magnuson J."/>
            <person name="Mondo S."/>
            <person name="Nolan M."/>
            <person name="Ohm R."/>
            <person name="Pangilinan J."/>
            <person name="Park H.-J."/>
            <person name="Ramirez L."/>
            <person name="Alfaro M."/>
            <person name="Sun H."/>
            <person name="Tritt A."/>
            <person name="Yoshinaga Y."/>
            <person name="Zwiers L.-H."/>
            <person name="Turgeon B."/>
            <person name="Goodwin S."/>
            <person name="Spatafora J."/>
            <person name="Crous P."/>
            <person name="Grigoriev I."/>
        </authorList>
    </citation>
    <scope>NUCLEOTIDE SEQUENCE</scope>
    <source>
        <strain evidence="4">ATCC 16933</strain>
    </source>
</reference>
<evidence type="ECO:0000256" key="1">
    <source>
        <dbReference type="ARBA" id="ARBA00007884"/>
    </source>
</evidence>